<keyword evidence="4" id="KW-1185">Reference proteome</keyword>
<sequence>MTSYVRKYGTRVKSHTRSAGWVWSRAVWASVGVSTLTAAGILWEMGAAVLATLCVVPITLFSTVPVVAGKYAEKNIKTMHRQQRRRRASRTRWTARRAAAGGRRPAVGRTGDRTPAETAPLPRRRGGGPSLSWRLLGAHSSHL</sequence>
<feature type="transmembrane region" description="Helical" evidence="2">
    <location>
        <begin position="49"/>
        <end position="72"/>
    </location>
</feature>
<keyword evidence="2" id="KW-0812">Transmembrane</keyword>
<accession>A0ABN2YGX0</accession>
<dbReference type="EMBL" id="BAAAMR010000010">
    <property type="protein sequence ID" value="GAA2127037.1"/>
    <property type="molecule type" value="Genomic_DNA"/>
</dbReference>
<proteinExistence type="predicted"/>
<evidence type="ECO:0000256" key="1">
    <source>
        <dbReference type="SAM" id="MobiDB-lite"/>
    </source>
</evidence>
<comment type="caution">
    <text evidence="3">The sequence shown here is derived from an EMBL/GenBank/DDBJ whole genome shotgun (WGS) entry which is preliminary data.</text>
</comment>
<feature type="transmembrane region" description="Helical" evidence="2">
    <location>
        <begin position="21"/>
        <end position="43"/>
    </location>
</feature>
<feature type="region of interest" description="Disordered" evidence="1">
    <location>
        <begin position="80"/>
        <end position="132"/>
    </location>
</feature>
<feature type="compositionally biased region" description="Basic residues" evidence="1">
    <location>
        <begin position="80"/>
        <end position="95"/>
    </location>
</feature>
<keyword evidence="2" id="KW-1133">Transmembrane helix</keyword>
<keyword evidence="2" id="KW-0472">Membrane</keyword>
<gene>
    <name evidence="3" type="ORF">GCM10009727_16530</name>
</gene>
<name>A0ABN2YGX0_9ACTN</name>
<feature type="compositionally biased region" description="Low complexity" evidence="1">
    <location>
        <begin position="96"/>
        <end position="109"/>
    </location>
</feature>
<organism evidence="3 4">
    <name type="scientific">Actinomadura napierensis</name>
    <dbReference type="NCBI Taxonomy" id="267854"/>
    <lineage>
        <taxon>Bacteria</taxon>
        <taxon>Bacillati</taxon>
        <taxon>Actinomycetota</taxon>
        <taxon>Actinomycetes</taxon>
        <taxon>Streptosporangiales</taxon>
        <taxon>Thermomonosporaceae</taxon>
        <taxon>Actinomadura</taxon>
    </lineage>
</organism>
<reference evidence="3 4" key="1">
    <citation type="journal article" date="2019" name="Int. J. Syst. Evol. Microbiol.">
        <title>The Global Catalogue of Microorganisms (GCM) 10K type strain sequencing project: providing services to taxonomists for standard genome sequencing and annotation.</title>
        <authorList>
            <consortium name="The Broad Institute Genomics Platform"/>
            <consortium name="The Broad Institute Genome Sequencing Center for Infectious Disease"/>
            <person name="Wu L."/>
            <person name="Ma J."/>
        </authorList>
    </citation>
    <scope>NUCLEOTIDE SEQUENCE [LARGE SCALE GENOMIC DNA]</scope>
    <source>
        <strain evidence="3 4">JCM 13850</strain>
    </source>
</reference>
<protein>
    <submittedName>
        <fullName evidence="3">Uncharacterized protein</fullName>
    </submittedName>
</protein>
<dbReference type="Proteomes" id="UP001501020">
    <property type="component" value="Unassembled WGS sequence"/>
</dbReference>
<evidence type="ECO:0000256" key="2">
    <source>
        <dbReference type="SAM" id="Phobius"/>
    </source>
</evidence>
<evidence type="ECO:0000313" key="3">
    <source>
        <dbReference type="EMBL" id="GAA2127037.1"/>
    </source>
</evidence>
<evidence type="ECO:0000313" key="4">
    <source>
        <dbReference type="Proteomes" id="UP001501020"/>
    </source>
</evidence>